<evidence type="ECO:0000256" key="5">
    <source>
        <dbReference type="ARBA" id="ARBA00023014"/>
    </source>
</evidence>
<evidence type="ECO:0000256" key="6">
    <source>
        <dbReference type="SAM" id="MobiDB-lite"/>
    </source>
</evidence>
<dbReference type="PROSITE" id="PS51379">
    <property type="entry name" value="4FE4S_FER_2"/>
    <property type="match status" value="2"/>
</dbReference>
<keyword evidence="5" id="KW-0411">Iron-sulfur</keyword>
<sequence>MSEDVKFLVENPYHSARFKPARKGKKGPKLLAVVHQSGCTGCEICIQGCPVDSIELVPGPNPNNPQFNQTVEIDLARCIGCQNCSQDCPWETITMYEHNDAFAIWGKETLKSELYISEESLDQLHNEYGIKKDLPSEESNNEEESA</sequence>
<dbReference type="EMBL" id="QDKL01000001">
    <property type="protein sequence ID" value="RZF22991.1"/>
    <property type="molecule type" value="Genomic_DNA"/>
</dbReference>
<reference evidence="9" key="1">
    <citation type="journal article" date="2019" name="Int. J. Syst. Evol. Microbiol.">
        <title>Halobacteriovorax valvorus sp. nov., a novel prokaryotic predator isolated from coastal seawater of China.</title>
        <authorList>
            <person name="Chen M.-X."/>
        </authorList>
    </citation>
    <scope>NUCLEOTIDE SEQUENCE [LARGE SCALE GENOMIC DNA]</scope>
    <source>
        <strain evidence="9">BL9</strain>
    </source>
</reference>
<keyword evidence="2" id="KW-0479">Metal-binding</keyword>
<dbReference type="InterPro" id="IPR017900">
    <property type="entry name" value="4Fe4S_Fe_S_CS"/>
</dbReference>
<dbReference type="InterPro" id="IPR017896">
    <property type="entry name" value="4Fe4S_Fe-S-bd"/>
</dbReference>
<dbReference type="Pfam" id="PF12838">
    <property type="entry name" value="Fer4_7"/>
    <property type="match status" value="1"/>
</dbReference>
<comment type="caution">
    <text evidence="8">The sequence shown here is derived from an EMBL/GenBank/DDBJ whole genome shotgun (WGS) entry which is preliminary data.</text>
</comment>
<evidence type="ECO:0000313" key="9">
    <source>
        <dbReference type="Proteomes" id="UP000443582"/>
    </source>
</evidence>
<dbReference type="Proteomes" id="UP000443582">
    <property type="component" value="Unassembled WGS sequence"/>
</dbReference>
<evidence type="ECO:0000256" key="2">
    <source>
        <dbReference type="ARBA" id="ARBA00022723"/>
    </source>
</evidence>
<keyword evidence="1" id="KW-0004">4Fe-4S</keyword>
<feature type="domain" description="4Fe-4S ferredoxin-type" evidence="7">
    <location>
        <begin position="30"/>
        <end position="59"/>
    </location>
</feature>
<evidence type="ECO:0000256" key="4">
    <source>
        <dbReference type="ARBA" id="ARBA00023004"/>
    </source>
</evidence>
<feature type="domain" description="4Fe-4S ferredoxin-type" evidence="7">
    <location>
        <begin position="69"/>
        <end position="98"/>
    </location>
</feature>
<name>A0ABY0IJ58_9BACT</name>
<dbReference type="PANTHER" id="PTHR10849">
    <property type="entry name" value="NADH DEHYDROGENASE UBIQUINONE IRON-SULFUR PROTEIN 8, MITOCHONDRIAL"/>
    <property type="match status" value="1"/>
</dbReference>
<dbReference type="SUPFAM" id="SSF54862">
    <property type="entry name" value="4Fe-4S ferredoxins"/>
    <property type="match status" value="1"/>
</dbReference>
<accession>A0ABY0IJ58</accession>
<proteinExistence type="predicted"/>
<dbReference type="InterPro" id="IPR010226">
    <property type="entry name" value="NADH_quinone_OxRdtase_chainI"/>
</dbReference>
<evidence type="ECO:0000313" key="8">
    <source>
        <dbReference type="EMBL" id="RZF22991.1"/>
    </source>
</evidence>
<evidence type="ECO:0000256" key="1">
    <source>
        <dbReference type="ARBA" id="ARBA00022485"/>
    </source>
</evidence>
<dbReference type="Gene3D" id="3.30.70.3270">
    <property type="match status" value="1"/>
</dbReference>
<protein>
    <submittedName>
        <fullName evidence="8">4Fe-4S dicluster domain-containing protein</fullName>
    </submittedName>
</protein>
<keyword evidence="4" id="KW-0408">Iron</keyword>
<evidence type="ECO:0000256" key="3">
    <source>
        <dbReference type="ARBA" id="ARBA00022737"/>
    </source>
</evidence>
<evidence type="ECO:0000259" key="7">
    <source>
        <dbReference type="PROSITE" id="PS51379"/>
    </source>
</evidence>
<dbReference type="RefSeq" id="WP_114705933.1">
    <property type="nucleotide sequence ID" value="NZ_QDKL01000001.1"/>
</dbReference>
<keyword evidence="9" id="KW-1185">Reference proteome</keyword>
<keyword evidence="3" id="KW-0677">Repeat</keyword>
<organism evidence="8 9">
    <name type="scientific">Halobacteriovorax vibrionivorans</name>
    <dbReference type="NCBI Taxonomy" id="2152716"/>
    <lineage>
        <taxon>Bacteria</taxon>
        <taxon>Pseudomonadati</taxon>
        <taxon>Bdellovibrionota</taxon>
        <taxon>Bacteriovoracia</taxon>
        <taxon>Bacteriovoracales</taxon>
        <taxon>Halobacteriovoraceae</taxon>
        <taxon>Halobacteriovorax</taxon>
    </lineage>
</organism>
<dbReference type="PROSITE" id="PS00198">
    <property type="entry name" value="4FE4S_FER_1"/>
    <property type="match status" value="1"/>
</dbReference>
<feature type="region of interest" description="Disordered" evidence="6">
    <location>
        <begin position="127"/>
        <end position="146"/>
    </location>
</feature>
<gene>
    <name evidence="8" type="ORF">DAY19_04260</name>
</gene>